<evidence type="ECO:0000313" key="3">
    <source>
        <dbReference type="Proteomes" id="UP000235786"/>
    </source>
</evidence>
<organism evidence="2 3">
    <name type="scientific">Hyaloscypha variabilis (strain UAMH 11265 / GT02V1 / F)</name>
    <name type="common">Meliniomyces variabilis</name>
    <dbReference type="NCBI Taxonomy" id="1149755"/>
    <lineage>
        <taxon>Eukaryota</taxon>
        <taxon>Fungi</taxon>
        <taxon>Dikarya</taxon>
        <taxon>Ascomycota</taxon>
        <taxon>Pezizomycotina</taxon>
        <taxon>Leotiomycetes</taxon>
        <taxon>Helotiales</taxon>
        <taxon>Hyaloscyphaceae</taxon>
        <taxon>Hyaloscypha</taxon>
        <taxon>Hyaloscypha variabilis</taxon>
    </lineage>
</organism>
<feature type="compositionally biased region" description="Polar residues" evidence="1">
    <location>
        <begin position="7"/>
        <end position="16"/>
    </location>
</feature>
<gene>
    <name evidence="2" type="ORF">L207DRAFT_507415</name>
</gene>
<protein>
    <submittedName>
        <fullName evidence="2">Uncharacterized protein</fullName>
    </submittedName>
</protein>
<accession>A0A2J6S6W2</accession>
<evidence type="ECO:0000256" key="1">
    <source>
        <dbReference type="SAM" id="MobiDB-lite"/>
    </source>
</evidence>
<dbReference type="Proteomes" id="UP000235786">
    <property type="component" value="Unassembled WGS sequence"/>
</dbReference>
<keyword evidence="3" id="KW-1185">Reference proteome</keyword>
<dbReference type="EMBL" id="KZ613939">
    <property type="protein sequence ID" value="PMD46502.1"/>
    <property type="molecule type" value="Genomic_DNA"/>
</dbReference>
<feature type="region of interest" description="Disordered" evidence="1">
    <location>
        <begin position="1"/>
        <end position="25"/>
    </location>
</feature>
<sequence length="177" mass="19966">MKRPLVTNVSESSGGRPSSLLEGLDKREILRTDRQMRGLDQEEAGAQAVMRQNPGGNPPQATRYRLQTLQRLSQKRSAVKIRRSSQASRHIHQTQLLLWEPEEAISFSVGIREAALYINLNLGGVVNRDVCHPYQAKTPLNFGVTPYPACNQSESRRTWVLFIYYPPPGLKVIQDIS</sequence>
<name>A0A2J6S6W2_HYAVF</name>
<reference evidence="2 3" key="1">
    <citation type="submission" date="2016-04" db="EMBL/GenBank/DDBJ databases">
        <title>A degradative enzymes factory behind the ericoid mycorrhizal symbiosis.</title>
        <authorList>
            <consortium name="DOE Joint Genome Institute"/>
            <person name="Martino E."/>
            <person name="Morin E."/>
            <person name="Grelet G."/>
            <person name="Kuo A."/>
            <person name="Kohler A."/>
            <person name="Daghino S."/>
            <person name="Barry K."/>
            <person name="Choi C."/>
            <person name="Cichocki N."/>
            <person name="Clum A."/>
            <person name="Copeland A."/>
            <person name="Hainaut M."/>
            <person name="Haridas S."/>
            <person name="Labutti K."/>
            <person name="Lindquist E."/>
            <person name="Lipzen A."/>
            <person name="Khouja H.-R."/>
            <person name="Murat C."/>
            <person name="Ohm R."/>
            <person name="Olson A."/>
            <person name="Spatafora J."/>
            <person name="Veneault-Fourrey C."/>
            <person name="Henrissat B."/>
            <person name="Grigoriev I."/>
            <person name="Martin F."/>
            <person name="Perotto S."/>
        </authorList>
    </citation>
    <scope>NUCLEOTIDE SEQUENCE [LARGE SCALE GENOMIC DNA]</scope>
    <source>
        <strain evidence="2 3">F</strain>
    </source>
</reference>
<dbReference type="AlphaFoldDB" id="A0A2J6S6W2"/>
<evidence type="ECO:0000313" key="2">
    <source>
        <dbReference type="EMBL" id="PMD46502.1"/>
    </source>
</evidence>
<proteinExistence type="predicted"/>